<sequence length="290" mass="33116">MQMKSLNLLFSIFIGFGALATEPEVKPTKSGLYDVGGFKLYLECYENDKPQLILEQGFGRFGSDGVWLENIKRLKNDFSICLYDRAGLGKSEKGVVPFTVNDTANRLRSLLQKANVKGPYYFAGGSYASYIITAYNNLYPQEVMGAVMIAPPPLGYFYTMGTRWPEDFKTDSQELKRFYQFEQSVHNPMFKKVPENVDHMKSYEILTNAADFGNKPIIIVRSKAMEERYDPPFVPDDIAKPMDTLFDDAENYFKRLSTNSRVIYSESKKHHLHIADRDLVVNSIKELVGK</sequence>
<dbReference type="Gene3D" id="3.40.50.1820">
    <property type="entry name" value="alpha/beta hydrolase"/>
    <property type="match status" value="1"/>
</dbReference>
<dbReference type="Pfam" id="PF00561">
    <property type="entry name" value="Abhydrolase_1"/>
    <property type="match status" value="1"/>
</dbReference>
<feature type="chain" id="PRO_5046890958" description="AB hydrolase-1 domain-containing protein" evidence="1">
    <location>
        <begin position="21"/>
        <end position="290"/>
    </location>
</feature>
<name>A0ABQ1RU75_9ALTE</name>
<dbReference type="InterPro" id="IPR000073">
    <property type="entry name" value="AB_hydrolase_1"/>
</dbReference>
<dbReference type="SUPFAM" id="SSF53474">
    <property type="entry name" value="alpha/beta-Hydrolases"/>
    <property type="match status" value="1"/>
</dbReference>
<comment type="caution">
    <text evidence="3">The sequence shown here is derived from an EMBL/GenBank/DDBJ whole genome shotgun (WGS) entry which is preliminary data.</text>
</comment>
<keyword evidence="4" id="KW-1185">Reference proteome</keyword>
<gene>
    <name evidence="3" type="ORF">GCM10011357_38140</name>
</gene>
<evidence type="ECO:0000256" key="1">
    <source>
        <dbReference type="SAM" id="SignalP"/>
    </source>
</evidence>
<organism evidence="3 4">
    <name type="scientific">Lacimicrobium alkaliphilum</name>
    <dbReference type="NCBI Taxonomy" id="1526571"/>
    <lineage>
        <taxon>Bacteria</taxon>
        <taxon>Pseudomonadati</taxon>
        <taxon>Pseudomonadota</taxon>
        <taxon>Gammaproteobacteria</taxon>
        <taxon>Alteromonadales</taxon>
        <taxon>Alteromonadaceae</taxon>
        <taxon>Lacimicrobium</taxon>
    </lineage>
</organism>
<proteinExistence type="predicted"/>
<evidence type="ECO:0000313" key="3">
    <source>
        <dbReference type="EMBL" id="GGD79538.1"/>
    </source>
</evidence>
<dbReference type="EMBL" id="BMGJ01000031">
    <property type="protein sequence ID" value="GGD79538.1"/>
    <property type="molecule type" value="Genomic_DNA"/>
</dbReference>
<dbReference type="Proteomes" id="UP000614272">
    <property type="component" value="Unassembled WGS sequence"/>
</dbReference>
<accession>A0ABQ1RU75</accession>
<evidence type="ECO:0000259" key="2">
    <source>
        <dbReference type="Pfam" id="PF00561"/>
    </source>
</evidence>
<reference evidence="4" key="1">
    <citation type="journal article" date="2019" name="Int. J. Syst. Evol. Microbiol.">
        <title>The Global Catalogue of Microorganisms (GCM) 10K type strain sequencing project: providing services to taxonomists for standard genome sequencing and annotation.</title>
        <authorList>
            <consortium name="The Broad Institute Genomics Platform"/>
            <consortium name="The Broad Institute Genome Sequencing Center for Infectious Disease"/>
            <person name="Wu L."/>
            <person name="Ma J."/>
        </authorList>
    </citation>
    <scope>NUCLEOTIDE SEQUENCE [LARGE SCALE GENOMIC DNA]</scope>
    <source>
        <strain evidence="4">CGMCC 1.12923</strain>
    </source>
</reference>
<evidence type="ECO:0000313" key="4">
    <source>
        <dbReference type="Proteomes" id="UP000614272"/>
    </source>
</evidence>
<dbReference type="InterPro" id="IPR029058">
    <property type="entry name" value="AB_hydrolase_fold"/>
</dbReference>
<keyword evidence="1" id="KW-0732">Signal</keyword>
<feature type="signal peptide" evidence="1">
    <location>
        <begin position="1"/>
        <end position="20"/>
    </location>
</feature>
<protein>
    <recommendedName>
        <fullName evidence="2">AB hydrolase-1 domain-containing protein</fullName>
    </recommendedName>
</protein>
<feature type="domain" description="AB hydrolase-1" evidence="2">
    <location>
        <begin position="58"/>
        <end position="183"/>
    </location>
</feature>